<accession>A0AAV9HLY5</accession>
<comment type="caution">
    <text evidence="2">The sequence shown here is derived from an EMBL/GenBank/DDBJ whole genome shotgun (WGS) entry which is preliminary data.</text>
</comment>
<gene>
    <name evidence="2" type="ORF">QBC42DRAFT_97526</name>
</gene>
<feature type="compositionally biased region" description="Low complexity" evidence="1">
    <location>
        <begin position="28"/>
        <end position="38"/>
    </location>
</feature>
<feature type="compositionally biased region" description="Polar residues" evidence="1">
    <location>
        <begin position="100"/>
        <end position="109"/>
    </location>
</feature>
<protein>
    <submittedName>
        <fullName evidence="2">Uncharacterized protein</fullName>
    </submittedName>
</protein>
<name>A0AAV9HLY5_9PEZI</name>
<organism evidence="2 3">
    <name type="scientific">Cladorrhinum samala</name>
    <dbReference type="NCBI Taxonomy" id="585594"/>
    <lineage>
        <taxon>Eukaryota</taxon>
        <taxon>Fungi</taxon>
        <taxon>Dikarya</taxon>
        <taxon>Ascomycota</taxon>
        <taxon>Pezizomycotina</taxon>
        <taxon>Sordariomycetes</taxon>
        <taxon>Sordariomycetidae</taxon>
        <taxon>Sordariales</taxon>
        <taxon>Podosporaceae</taxon>
        <taxon>Cladorrhinum</taxon>
    </lineage>
</organism>
<feature type="compositionally biased region" description="Basic and acidic residues" evidence="1">
    <location>
        <begin position="701"/>
        <end position="722"/>
    </location>
</feature>
<sequence>MAGRGRPRGRGGATAETGAGPGRRSTRQQQQQHQQTQQSADVIDPNLSSNFDGSMPPPASRAAKTVRGSLGAEEGPDGHLEVSRRYTRRDGPARGASMAPSINSIPNTNSEFYSSQPEQINASAHAEFHTIPVRRQASSALAGQAGGTPTKRANRVGKMNSNLSKLLAASDDLFQFLSEGDREDEDWDTELQATRAAYGAYRSYFVTDKKNDLVLKPSAILDLMGINEESSDGQRTIRIIKLANLASILEKIEVTDQDDYLPLLQAWSEDFPHPYLADIPNDKDFIVLLGENALMLRTQLAIYTLRALQAEGRMTRHPYLEVASIWCTNSDELTVDMIPTISKEGDASSLDLRPLTSSDNREVEERNITRLKALCGQLDISEYADGTYSVDFSGVDFPFNNFREDLRGFAQQSFQQGRSALNHRSQIAASEAGSRVDSQIQSQLEADALAQVSPTTYKNVASSHPLPPSYPPASRIPYPPGFNSPPASQYPEAYPQVGFQSGAAFAQSAAQVTAPPTASALTTTAGRKRRAPAASAGEQGQSPAKKPRGRRKKVADAEAAAAAPSNVVSDLQAPPPPPSVQTEYPPLPGTQTEPDFDALIQRSREISAANRKVREPQVRSAWVRNDVRMLVKAVDEYGCKWSVIERMIKEGTIPFERPRDQQALRDKARLLKQDFLKADGLLPRGFDLVVLGKKEREAVKACGKNPDRREADIDLSDPERPRPINTELPTAVHAALPAPMAAIAPVAAMDPPEDESVAPEPEAVQDSVQSEDNSLAAVQAENELSALA</sequence>
<feature type="compositionally biased region" description="Basic and acidic residues" evidence="1">
    <location>
        <begin position="76"/>
        <end position="92"/>
    </location>
</feature>
<evidence type="ECO:0000256" key="1">
    <source>
        <dbReference type="SAM" id="MobiDB-lite"/>
    </source>
</evidence>
<keyword evidence="3" id="KW-1185">Reference proteome</keyword>
<evidence type="ECO:0000313" key="3">
    <source>
        <dbReference type="Proteomes" id="UP001321749"/>
    </source>
</evidence>
<dbReference type="Proteomes" id="UP001321749">
    <property type="component" value="Unassembled WGS sequence"/>
</dbReference>
<feature type="region of interest" description="Disordered" evidence="1">
    <location>
        <begin position="701"/>
        <end position="729"/>
    </location>
</feature>
<feature type="compositionally biased region" description="Low complexity" evidence="1">
    <location>
        <begin position="515"/>
        <end position="525"/>
    </location>
</feature>
<reference evidence="2" key="2">
    <citation type="submission" date="2023-06" db="EMBL/GenBank/DDBJ databases">
        <authorList>
            <consortium name="Lawrence Berkeley National Laboratory"/>
            <person name="Mondo S.J."/>
            <person name="Hensen N."/>
            <person name="Bonometti L."/>
            <person name="Westerberg I."/>
            <person name="Brannstrom I.O."/>
            <person name="Guillou S."/>
            <person name="Cros-Aarteil S."/>
            <person name="Calhoun S."/>
            <person name="Haridas S."/>
            <person name="Kuo A."/>
            <person name="Pangilinan J."/>
            <person name="Riley R."/>
            <person name="Labutti K."/>
            <person name="Andreopoulos B."/>
            <person name="Lipzen A."/>
            <person name="Chen C."/>
            <person name="Yanf M."/>
            <person name="Daum C."/>
            <person name="Ng V."/>
            <person name="Clum A."/>
            <person name="Steindorff A."/>
            <person name="Ohm R."/>
            <person name="Martin F."/>
            <person name="Silar P."/>
            <person name="Natvig D."/>
            <person name="Lalanne C."/>
            <person name="Gautier V."/>
            <person name="Ament-Velasquez S.L."/>
            <person name="Kruys A."/>
            <person name="Hutchinson M.I."/>
            <person name="Powell A.J."/>
            <person name="Barry K."/>
            <person name="Miller A.N."/>
            <person name="Grigoriev I.V."/>
            <person name="Debuchy R."/>
            <person name="Gladieux P."/>
            <person name="Thoren M.H."/>
            <person name="Johannesson H."/>
        </authorList>
    </citation>
    <scope>NUCLEOTIDE SEQUENCE</scope>
    <source>
        <strain evidence="2">PSN324</strain>
    </source>
</reference>
<feature type="region of interest" description="Disordered" evidence="1">
    <location>
        <begin position="515"/>
        <end position="594"/>
    </location>
</feature>
<dbReference type="EMBL" id="MU864997">
    <property type="protein sequence ID" value="KAK4461100.1"/>
    <property type="molecule type" value="Genomic_DNA"/>
</dbReference>
<feature type="region of interest" description="Disordered" evidence="1">
    <location>
        <begin position="458"/>
        <end position="489"/>
    </location>
</feature>
<evidence type="ECO:0000313" key="2">
    <source>
        <dbReference type="EMBL" id="KAK4461100.1"/>
    </source>
</evidence>
<reference evidence="2" key="1">
    <citation type="journal article" date="2023" name="Mol. Phylogenet. Evol.">
        <title>Genome-scale phylogeny and comparative genomics of the fungal order Sordariales.</title>
        <authorList>
            <person name="Hensen N."/>
            <person name="Bonometti L."/>
            <person name="Westerberg I."/>
            <person name="Brannstrom I.O."/>
            <person name="Guillou S."/>
            <person name="Cros-Aarteil S."/>
            <person name="Calhoun S."/>
            <person name="Haridas S."/>
            <person name="Kuo A."/>
            <person name="Mondo S."/>
            <person name="Pangilinan J."/>
            <person name="Riley R."/>
            <person name="LaButti K."/>
            <person name="Andreopoulos B."/>
            <person name="Lipzen A."/>
            <person name="Chen C."/>
            <person name="Yan M."/>
            <person name="Daum C."/>
            <person name="Ng V."/>
            <person name="Clum A."/>
            <person name="Steindorff A."/>
            <person name="Ohm R.A."/>
            <person name="Martin F."/>
            <person name="Silar P."/>
            <person name="Natvig D.O."/>
            <person name="Lalanne C."/>
            <person name="Gautier V."/>
            <person name="Ament-Velasquez S.L."/>
            <person name="Kruys A."/>
            <person name="Hutchinson M.I."/>
            <person name="Powell A.J."/>
            <person name="Barry K."/>
            <person name="Miller A.N."/>
            <person name="Grigoriev I.V."/>
            <person name="Debuchy R."/>
            <person name="Gladieux P."/>
            <person name="Hiltunen Thoren M."/>
            <person name="Johannesson H."/>
        </authorList>
    </citation>
    <scope>NUCLEOTIDE SEQUENCE</scope>
    <source>
        <strain evidence="2">PSN324</strain>
    </source>
</reference>
<feature type="region of interest" description="Disordered" evidence="1">
    <location>
        <begin position="1"/>
        <end position="109"/>
    </location>
</feature>
<dbReference type="AlphaFoldDB" id="A0AAV9HLY5"/>
<feature type="region of interest" description="Disordered" evidence="1">
    <location>
        <begin position="744"/>
        <end position="788"/>
    </location>
</feature>
<proteinExistence type="predicted"/>